<evidence type="ECO:0000313" key="4">
    <source>
        <dbReference type="Proteomes" id="UP001225356"/>
    </source>
</evidence>
<keyword evidence="2" id="KW-0560">Oxidoreductase</keyword>
<evidence type="ECO:0000256" key="1">
    <source>
        <dbReference type="ARBA" id="ARBA00010617"/>
    </source>
</evidence>
<dbReference type="EMBL" id="JAUSQU010000003">
    <property type="protein sequence ID" value="MDP9850470.1"/>
    <property type="molecule type" value="Genomic_DNA"/>
</dbReference>
<dbReference type="PANTHER" id="PTHR46696:SF4">
    <property type="entry name" value="BIOTIN BIOSYNTHESIS CYTOCHROME P450"/>
    <property type="match status" value="1"/>
</dbReference>
<keyword evidence="2" id="KW-0349">Heme</keyword>
<keyword evidence="2" id="KW-0479">Metal-binding</keyword>
<name>A0ABT9QUN7_9ACTN</name>
<protein>
    <submittedName>
        <fullName evidence="3">Cytochrome P450</fullName>
    </submittedName>
</protein>
<dbReference type="InterPro" id="IPR001128">
    <property type="entry name" value="Cyt_P450"/>
</dbReference>
<dbReference type="PANTHER" id="PTHR46696">
    <property type="entry name" value="P450, PUTATIVE (EUROFUNG)-RELATED"/>
    <property type="match status" value="1"/>
</dbReference>
<comment type="similarity">
    <text evidence="1 2">Belongs to the cytochrome P450 family.</text>
</comment>
<dbReference type="Gene3D" id="1.10.630.10">
    <property type="entry name" value="Cytochrome P450"/>
    <property type="match status" value="1"/>
</dbReference>
<keyword evidence="2" id="KW-0503">Monooxygenase</keyword>
<dbReference type="Proteomes" id="UP001225356">
    <property type="component" value="Unassembled WGS sequence"/>
</dbReference>
<dbReference type="InterPro" id="IPR036396">
    <property type="entry name" value="Cyt_P450_sf"/>
</dbReference>
<comment type="caution">
    <text evidence="3">The sequence shown here is derived from an EMBL/GenBank/DDBJ whole genome shotgun (WGS) entry which is preliminary data.</text>
</comment>
<dbReference type="CDD" id="cd11078">
    <property type="entry name" value="CYP130-like"/>
    <property type="match status" value="1"/>
</dbReference>
<keyword evidence="2" id="KW-0408">Iron</keyword>
<dbReference type="PROSITE" id="PS00086">
    <property type="entry name" value="CYTOCHROME_P450"/>
    <property type="match status" value="1"/>
</dbReference>
<proteinExistence type="inferred from homology"/>
<evidence type="ECO:0000313" key="3">
    <source>
        <dbReference type="EMBL" id="MDP9850470.1"/>
    </source>
</evidence>
<dbReference type="PRINTS" id="PR00359">
    <property type="entry name" value="BP450"/>
</dbReference>
<keyword evidence="4" id="KW-1185">Reference proteome</keyword>
<evidence type="ECO:0000256" key="2">
    <source>
        <dbReference type="RuleBase" id="RU000461"/>
    </source>
</evidence>
<dbReference type="InterPro" id="IPR002397">
    <property type="entry name" value="Cyt_P450_B"/>
</dbReference>
<dbReference type="RefSeq" id="WP_307569525.1">
    <property type="nucleotide sequence ID" value="NZ_JAUSQU010000003.1"/>
</dbReference>
<reference evidence="3 4" key="1">
    <citation type="submission" date="2023-07" db="EMBL/GenBank/DDBJ databases">
        <title>Sequencing the genomes of 1000 actinobacteria strains.</title>
        <authorList>
            <person name="Klenk H.-P."/>
        </authorList>
    </citation>
    <scope>NUCLEOTIDE SEQUENCE [LARGE SCALE GENOMIC DNA]</scope>
    <source>
        <strain evidence="3 4">DSM 46740</strain>
    </source>
</reference>
<dbReference type="InterPro" id="IPR017972">
    <property type="entry name" value="Cyt_P450_CS"/>
</dbReference>
<sequence>MYYNPFDHALQENPYPTYARLRDEAPLYHNEDVDFWALSRYADVSPAFRNHGLYSNSHGVSLEMWDVAAQWGLEPTDLVGFLAMDPPQHNRMRALVSRAFNPSRVAGLEPAVRALTRQHLDSAFEAGSFNFTATIMAIPMDVISELLGIPHEDRAEIRQHLENIIGRGDGDTDLPDTFWVGVEALTTYYKALIAKRRAQPREDLISALVTANLDGEQLTDQEIVGVLTLLNAAGNETVTNLAGNAWYQAWRHPDQRAIAWAGNITGWIEETLRYDGPPQTMARQLTRDTVIYDTMVPAGARMLLIGASANRDERVFPDADRYDLTRDTTQTQMLAFGAGVHFCLGAVLARLQLRVICEELIARVSSYEIDETGITYTHSPTLRGFSTLPTTVSLR</sequence>
<gene>
    <name evidence="3" type="ORF">J2853_009766</name>
</gene>
<accession>A0ABT9QUN7</accession>
<dbReference type="Pfam" id="PF00067">
    <property type="entry name" value="p450"/>
    <property type="match status" value="1"/>
</dbReference>
<dbReference type="SUPFAM" id="SSF48264">
    <property type="entry name" value="Cytochrome P450"/>
    <property type="match status" value="1"/>
</dbReference>
<organism evidence="3 4">
    <name type="scientific">Streptosporangium lutulentum</name>
    <dbReference type="NCBI Taxonomy" id="1461250"/>
    <lineage>
        <taxon>Bacteria</taxon>
        <taxon>Bacillati</taxon>
        <taxon>Actinomycetota</taxon>
        <taxon>Actinomycetes</taxon>
        <taxon>Streptosporangiales</taxon>
        <taxon>Streptosporangiaceae</taxon>
        <taxon>Streptosporangium</taxon>
    </lineage>
</organism>